<dbReference type="NCBIfam" id="NF033749">
    <property type="entry name" value="bact_hemeryth"/>
    <property type="match status" value="1"/>
</dbReference>
<organism evidence="5 6">
    <name type="scientific">Candidatus Desulfatibia vada</name>
    <dbReference type="NCBI Taxonomy" id="2841696"/>
    <lineage>
        <taxon>Bacteria</taxon>
        <taxon>Pseudomonadati</taxon>
        <taxon>Thermodesulfobacteriota</taxon>
        <taxon>Desulfobacteria</taxon>
        <taxon>Desulfobacterales</taxon>
        <taxon>Desulfobacterales incertae sedis</taxon>
        <taxon>Candidatus Desulfatibia</taxon>
    </lineage>
</organism>
<sequence length="141" mass="17077">MTYVVWSDMFSVRMPYIDNQHKKLLEIANDFHAALKDNKGKEFFFEILNSLIHYTEEHFRNEEEIMEMAGYPAVDIESHKKNHEQLVRDIFGLHQGFMHSEEKTTHELEIFLNNWLIQHILLEDKKYEPYCENLTDYKPRK</sequence>
<comment type="caution">
    <text evidence="5">The sequence shown here is derived from an EMBL/GenBank/DDBJ whole genome shotgun (WGS) entry which is preliminary data.</text>
</comment>
<dbReference type="SUPFAM" id="SSF47188">
    <property type="entry name" value="Hemerythrin-like"/>
    <property type="match status" value="1"/>
</dbReference>
<keyword evidence="3" id="KW-0408">Iron</keyword>
<dbReference type="InterPro" id="IPR012312">
    <property type="entry name" value="Hemerythrin-like"/>
</dbReference>
<dbReference type="InterPro" id="IPR012827">
    <property type="entry name" value="Hemerythrin_metal-bd"/>
</dbReference>
<dbReference type="Gene3D" id="1.20.120.50">
    <property type="entry name" value="Hemerythrin-like"/>
    <property type="match status" value="1"/>
</dbReference>
<dbReference type="AlphaFoldDB" id="A0A8J6NY56"/>
<dbReference type="Pfam" id="PF01814">
    <property type="entry name" value="Hemerythrin"/>
    <property type="match status" value="1"/>
</dbReference>
<evidence type="ECO:0000313" key="6">
    <source>
        <dbReference type="Proteomes" id="UP000605201"/>
    </source>
</evidence>
<dbReference type="InterPro" id="IPR035938">
    <property type="entry name" value="Hemerythrin-like_sf"/>
</dbReference>
<dbReference type="PANTHER" id="PTHR37164">
    <property type="entry name" value="BACTERIOHEMERYTHRIN"/>
    <property type="match status" value="1"/>
</dbReference>
<dbReference type="CDD" id="cd12107">
    <property type="entry name" value="Hemerythrin"/>
    <property type="match status" value="1"/>
</dbReference>
<dbReference type="EMBL" id="JACNIG010000077">
    <property type="protein sequence ID" value="MBC8430736.1"/>
    <property type="molecule type" value="Genomic_DNA"/>
</dbReference>
<reference evidence="5 6" key="1">
    <citation type="submission" date="2020-08" db="EMBL/GenBank/DDBJ databases">
        <title>Bridging the membrane lipid divide: bacteria of the FCB group superphylum have the potential to synthesize archaeal ether lipids.</title>
        <authorList>
            <person name="Villanueva L."/>
            <person name="Von Meijenfeldt F.A.B."/>
            <person name="Westbye A.B."/>
            <person name="Yadav S."/>
            <person name="Hopmans E.C."/>
            <person name="Dutilh B.E."/>
            <person name="Sinninghe Damste J.S."/>
        </authorList>
    </citation>
    <scope>NUCLEOTIDE SEQUENCE [LARGE SCALE GENOMIC DNA]</scope>
    <source>
        <strain evidence="5">NIOZ-UU17</strain>
    </source>
</reference>
<evidence type="ECO:0000259" key="4">
    <source>
        <dbReference type="Pfam" id="PF01814"/>
    </source>
</evidence>
<keyword evidence="2" id="KW-0479">Metal-binding</keyword>
<comment type="similarity">
    <text evidence="1">Belongs to the hemerythrin family.</text>
</comment>
<dbReference type="PANTHER" id="PTHR37164:SF1">
    <property type="entry name" value="BACTERIOHEMERYTHRIN"/>
    <property type="match status" value="1"/>
</dbReference>
<evidence type="ECO:0000256" key="2">
    <source>
        <dbReference type="ARBA" id="ARBA00022723"/>
    </source>
</evidence>
<dbReference type="InterPro" id="IPR050669">
    <property type="entry name" value="Hemerythrin"/>
</dbReference>
<evidence type="ECO:0000256" key="1">
    <source>
        <dbReference type="ARBA" id="ARBA00010587"/>
    </source>
</evidence>
<dbReference type="GO" id="GO:0046872">
    <property type="term" value="F:metal ion binding"/>
    <property type="evidence" value="ECO:0007669"/>
    <property type="project" value="UniProtKB-KW"/>
</dbReference>
<evidence type="ECO:0000256" key="3">
    <source>
        <dbReference type="ARBA" id="ARBA00023004"/>
    </source>
</evidence>
<gene>
    <name evidence="5" type="ORF">H8D96_02335</name>
</gene>
<evidence type="ECO:0000313" key="5">
    <source>
        <dbReference type="EMBL" id="MBC8430736.1"/>
    </source>
</evidence>
<dbReference type="Proteomes" id="UP000605201">
    <property type="component" value="Unassembled WGS sequence"/>
</dbReference>
<protein>
    <submittedName>
        <fullName evidence="5">Hemerythrin family protein</fullName>
    </submittedName>
</protein>
<feature type="domain" description="Hemerythrin-like" evidence="4">
    <location>
        <begin position="17"/>
        <end position="130"/>
    </location>
</feature>
<accession>A0A8J6NY56</accession>
<dbReference type="NCBIfam" id="TIGR02481">
    <property type="entry name" value="hemeryth_dom"/>
    <property type="match status" value="1"/>
</dbReference>
<name>A0A8J6NY56_9BACT</name>
<proteinExistence type="inferred from homology"/>